<dbReference type="Pfam" id="PF02776">
    <property type="entry name" value="TPP_enzyme_N"/>
    <property type="match status" value="1"/>
</dbReference>
<evidence type="ECO:0000256" key="3">
    <source>
        <dbReference type="RuleBase" id="RU362132"/>
    </source>
</evidence>
<evidence type="ECO:0000259" key="6">
    <source>
        <dbReference type="Pfam" id="PF02776"/>
    </source>
</evidence>
<evidence type="ECO:0000259" key="5">
    <source>
        <dbReference type="Pfam" id="PF02775"/>
    </source>
</evidence>
<dbReference type="GO" id="GO:0009099">
    <property type="term" value="P:L-valine biosynthetic process"/>
    <property type="evidence" value="ECO:0007669"/>
    <property type="project" value="TreeGrafter"/>
</dbReference>
<dbReference type="InterPro" id="IPR011766">
    <property type="entry name" value="TPP_enzyme_TPP-bd"/>
</dbReference>
<evidence type="ECO:0000256" key="2">
    <source>
        <dbReference type="ARBA" id="ARBA00023052"/>
    </source>
</evidence>
<dbReference type="InterPro" id="IPR029035">
    <property type="entry name" value="DHS-like_NAD/FAD-binding_dom"/>
</dbReference>
<dbReference type="KEGG" id="hdh:G5B40_09570"/>
<dbReference type="Pfam" id="PF00205">
    <property type="entry name" value="TPP_enzyme_M"/>
    <property type="match status" value="1"/>
</dbReference>
<accession>A0A7L5BVB5</accession>
<dbReference type="NCBIfam" id="NF006203">
    <property type="entry name" value="PRK08327.1"/>
    <property type="match status" value="1"/>
</dbReference>
<feature type="domain" description="Thiamine pyrophosphate enzyme TPP-binding" evidence="5">
    <location>
        <begin position="438"/>
        <end position="577"/>
    </location>
</feature>
<dbReference type="Pfam" id="PF02775">
    <property type="entry name" value="TPP_enzyme_C"/>
    <property type="match status" value="1"/>
</dbReference>
<proteinExistence type="inferred from homology"/>
<dbReference type="GO" id="GO:0005948">
    <property type="term" value="C:acetolactate synthase complex"/>
    <property type="evidence" value="ECO:0007669"/>
    <property type="project" value="TreeGrafter"/>
</dbReference>
<reference evidence="7 8" key="1">
    <citation type="submission" date="2020-02" db="EMBL/GenBank/DDBJ databases">
        <title>complete genome sequence of Rhodobacteraceae bacterium.</title>
        <authorList>
            <person name="Park J."/>
            <person name="Kim Y.-S."/>
            <person name="Kim K.-H."/>
        </authorList>
    </citation>
    <scope>NUCLEOTIDE SEQUENCE [LARGE SCALE GENOMIC DNA]</scope>
    <source>
        <strain evidence="7 8">RR4-56</strain>
    </source>
</reference>
<dbReference type="InterPro" id="IPR029061">
    <property type="entry name" value="THDP-binding"/>
</dbReference>
<dbReference type="Proteomes" id="UP000503336">
    <property type="component" value="Chromosome"/>
</dbReference>
<dbReference type="EMBL" id="CP049056">
    <property type="protein sequence ID" value="QIE55672.1"/>
    <property type="molecule type" value="Genomic_DNA"/>
</dbReference>
<dbReference type="GO" id="GO:0000287">
    <property type="term" value="F:magnesium ion binding"/>
    <property type="evidence" value="ECO:0007669"/>
    <property type="project" value="InterPro"/>
</dbReference>
<keyword evidence="2 3" id="KW-0786">Thiamine pyrophosphate</keyword>
<evidence type="ECO:0000256" key="1">
    <source>
        <dbReference type="ARBA" id="ARBA00007812"/>
    </source>
</evidence>
<dbReference type="CDD" id="cd07035">
    <property type="entry name" value="TPP_PYR_POX_like"/>
    <property type="match status" value="1"/>
</dbReference>
<dbReference type="AlphaFoldDB" id="A0A7L5BVB5"/>
<comment type="similarity">
    <text evidence="1 3">Belongs to the TPP enzyme family.</text>
</comment>
<dbReference type="SUPFAM" id="SSF52467">
    <property type="entry name" value="DHS-like NAD/FAD-binding domain"/>
    <property type="match status" value="1"/>
</dbReference>
<dbReference type="InterPro" id="IPR045229">
    <property type="entry name" value="TPP_enz"/>
</dbReference>
<dbReference type="Gene3D" id="3.40.50.1220">
    <property type="entry name" value="TPP-binding domain"/>
    <property type="match status" value="1"/>
</dbReference>
<dbReference type="Gene3D" id="3.40.50.970">
    <property type="match status" value="2"/>
</dbReference>
<dbReference type="PANTHER" id="PTHR18968">
    <property type="entry name" value="THIAMINE PYROPHOSPHATE ENZYMES"/>
    <property type="match status" value="1"/>
</dbReference>
<evidence type="ECO:0000313" key="7">
    <source>
        <dbReference type="EMBL" id="QIE55672.1"/>
    </source>
</evidence>
<gene>
    <name evidence="7" type="ORF">G5B40_09570</name>
</gene>
<dbReference type="PANTHER" id="PTHR18968:SF164">
    <property type="entry name" value="PYRUVATE DECARBOXYLASE"/>
    <property type="match status" value="1"/>
</dbReference>
<feature type="domain" description="Thiamine pyrophosphate enzyme N-terminal TPP-binding" evidence="6">
    <location>
        <begin position="18"/>
        <end position="148"/>
    </location>
</feature>
<dbReference type="InterPro" id="IPR012000">
    <property type="entry name" value="Thiamin_PyroP_enz_cen_dom"/>
</dbReference>
<keyword evidence="8" id="KW-1185">Reference proteome</keyword>
<dbReference type="GO" id="GO:0050660">
    <property type="term" value="F:flavin adenine dinucleotide binding"/>
    <property type="evidence" value="ECO:0007669"/>
    <property type="project" value="TreeGrafter"/>
</dbReference>
<organism evidence="7 8">
    <name type="scientific">Pikeienuella piscinae</name>
    <dbReference type="NCBI Taxonomy" id="2748098"/>
    <lineage>
        <taxon>Bacteria</taxon>
        <taxon>Pseudomonadati</taxon>
        <taxon>Pseudomonadota</taxon>
        <taxon>Alphaproteobacteria</taxon>
        <taxon>Rhodobacterales</taxon>
        <taxon>Paracoccaceae</taxon>
        <taxon>Pikeienuella</taxon>
    </lineage>
</organism>
<dbReference type="SUPFAM" id="SSF52518">
    <property type="entry name" value="Thiamin diphosphate-binding fold (THDP-binding)"/>
    <property type="match status" value="2"/>
</dbReference>
<sequence>MNEHISPRTVDTSTSAPTVAEWFLRSLIAHGCEAIFLNPGTDTPPLQEAWARLKAEGWPVPELVLCPHEIIAVTAAQGYYLASGKPQVAFVHVDVGTANASGGLNDARASQIPMILCAGMSPVTTDSTIPGARMKFINWLQDVPDQLALVRNYVKWSQVVSHPASVCTAVDRAFQMARSEPMGPVYMAFPRETMMEQIEAPLALGPDRSRPVKLPALDEATASALVDKLLAAENPLIITGYGGRSRAHRDAIVALTETLSVPVTEYRGRFNAPLDHPMHLGFNPERWVGDADLILVIDQDVAFVPADRKLRDDVAIVHMGPDPIQQNLTIWGFPADQTIACNTLAGLSSLVAAARSRAAGLKPEETAKLDARRSKALADHGAALADYPKTEDPARTNRITPFMVGEVMTETCPEAQVFEEAVTSGNPFAYGFRPNEDGAYNRNGGSFLGWGLGASLGAKLADREKLIATVVGDGSFIFGVPTAALWASRQHKLPLLIVVLNNACYNSVRLATRDSYPQGVQATDGYVGVDLTDPPAFEALAESCGAWGERVEAPADLRPKLREALDVVRAGRTAVLNIVIEAAEKPL</sequence>
<evidence type="ECO:0000313" key="8">
    <source>
        <dbReference type="Proteomes" id="UP000503336"/>
    </source>
</evidence>
<dbReference type="CDD" id="cd02002">
    <property type="entry name" value="TPP_BFDC"/>
    <property type="match status" value="1"/>
</dbReference>
<feature type="domain" description="Thiamine pyrophosphate enzyme central" evidence="4">
    <location>
        <begin position="224"/>
        <end position="326"/>
    </location>
</feature>
<dbReference type="GO" id="GO:0003984">
    <property type="term" value="F:acetolactate synthase activity"/>
    <property type="evidence" value="ECO:0007669"/>
    <property type="project" value="TreeGrafter"/>
</dbReference>
<dbReference type="InterPro" id="IPR012001">
    <property type="entry name" value="Thiamin_PyroP_enz_TPP-bd_dom"/>
</dbReference>
<name>A0A7L5BVB5_9RHOB</name>
<protein>
    <submittedName>
        <fullName evidence="7">Thiamine pyrophosphate-requiring protein</fullName>
    </submittedName>
</protein>
<dbReference type="GO" id="GO:0030976">
    <property type="term" value="F:thiamine pyrophosphate binding"/>
    <property type="evidence" value="ECO:0007669"/>
    <property type="project" value="InterPro"/>
</dbReference>
<dbReference type="RefSeq" id="WP_165097902.1">
    <property type="nucleotide sequence ID" value="NZ_CP049056.1"/>
</dbReference>
<evidence type="ECO:0000259" key="4">
    <source>
        <dbReference type="Pfam" id="PF00205"/>
    </source>
</evidence>
<dbReference type="GO" id="GO:0009097">
    <property type="term" value="P:isoleucine biosynthetic process"/>
    <property type="evidence" value="ECO:0007669"/>
    <property type="project" value="TreeGrafter"/>
</dbReference>